<comment type="subcellular location">
    <subcellularLocation>
        <location evidence="3">Chromosome</location>
    </subcellularLocation>
    <subcellularLocation>
        <location evidence="2">Nucleus</location>
    </subcellularLocation>
</comment>
<evidence type="ECO:0000256" key="6">
    <source>
        <dbReference type="ARBA" id="ARBA00022454"/>
    </source>
</evidence>
<dbReference type="GO" id="GO:0005634">
    <property type="term" value="C:nucleus"/>
    <property type="evidence" value="ECO:0007669"/>
    <property type="project" value="UniProtKB-SubCell"/>
</dbReference>
<dbReference type="PRINTS" id="PR00623">
    <property type="entry name" value="HISTONEH4"/>
</dbReference>
<evidence type="ECO:0000256" key="8">
    <source>
        <dbReference type="ARBA" id="ARBA00022990"/>
    </source>
</evidence>
<dbReference type="FunFam" id="1.10.20.10:FF:000073">
    <property type="entry name" value="Histone H4"/>
    <property type="match status" value="1"/>
</dbReference>
<comment type="function">
    <text evidence="1">Core component of nucleosome. Nucleosomes wrap and compact DNA into chromatin, limiting DNA accessibility to the cellular machineries which require DNA as a template. Histones thereby play a central role in transcription regulation, DNA repair, DNA replication and chromosomal stability. DNA accessibility is regulated via a complex set of post-translational modifications of histones, also called histone code, and nucleosome remodeling.</text>
</comment>
<keyword evidence="10" id="KW-0539">Nucleus</keyword>
<keyword evidence="11" id="KW-0544">Nucleosome core</keyword>
<keyword evidence="14" id="KW-1185">Reference proteome</keyword>
<dbReference type="PANTHER" id="PTHR10484">
    <property type="entry name" value="HISTONE H4"/>
    <property type="match status" value="1"/>
</dbReference>
<keyword evidence="7" id="KW-0488">Methylation</keyword>
<reference evidence="13" key="1">
    <citation type="submission" date="2022-03" db="EMBL/GenBank/DDBJ databases">
        <authorList>
            <person name="Lindestad O."/>
        </authorList>
    </citation>
    <scope>NUCLEOTIDE SEQUENCE</scope>
</reference>
<dbReference type="Gene3D" id="1.10.20.10">
    <property type="entry name" value="Histone, subunit A"/>
    <property type="match status" value="1"/>
</dbReference>
<evidence type="ECO:0000256" key="12">
    <source>
        <dbReference type="SAM" id="MobiDB-lite"/>
    </source>
</evidence>
<evidence type="ECO:0000256" key="1">
    <source>
        <dbReference type="ARBA" id="ARBA00002001"/>
    </source>
</evidence>
<dbReference type="GO" id="GO:0030527">
    <property type="term" value="F:structural constituent of chromatin"/>
    <property type="evidence" value="ECO:0007669"/>
    <property type="project" value="InterPro"/>
</dbReference>
<comment type="caution">
    <text evidence="13">The sequence shown here is derived from an EMBL/GenBank/DDBJ whole genome shotgun (WGS) entry which is preliminary data.</text>
</comment>
<name>A0A8S4QS94_9NEOP</name>
<feature type="non-terminal residue" evidence="13">
    <location>
        <position position="1"/>
    </location>
</feature>
<dbReference type="GO" id="GO:0046982">
    <property type="term" value="F:protein heterodimerization activity"/>
    <property type="evidence" value="ECO:0007669"/>
    <property type="project" value="InterPro"/>
</dbReference>
<dbReference type="PROSITE" id="PS00047">
    <property type="entry name" value="HISTONE_H4"/>
    <property type="match status" value="1"/>
</dbReference>
<evidence type="ECO:0000256" key="3">
    <source>
        <dbReference type="ARBA" id="ARBA00004286"/>
    </source>
</evidence>
<dbReference type="InterPro" id="IPR009072">
    <property type="entry name" value="Histone-fold"/>
</dbReference>
<evidence type="ECO:0000256" key="11">
    <source>
        <dbReference type="ARBA" id="ARBA00023269"/>
    </source>
</evidence>
<evidence type="ECO:0000256" key="10">
    <source>
        <dbReference type="ARBA" id="ARBA00023242"/>
    </source>
</evidence>
<feature type="region of interest" description="Disordered" evidence="12">
    <location>
        <begin position="1"/>
        <end position="21"/>
    </location>
</feature>
<proteinExistence type="inferred from homology"/>
<gene>
    <name evidence="13" type="primary">jg25485</name>
    <name evidence="13" type="ORF">PAEG_LOCUS5505</name>
</gene>
<dbReference type="InterPro" id="IPR001951">
    <property type="entry name" value="Histone_H4"/>
</dbReference>
<dbReference type="GO" id="GO:0003677">
    <property type="term" value="F:DNA binding"/>
    <property type="evidence" value="ECO:0007669"/>
    <property type="project" value="UniProtKB-KW"/>
</dbReference>
<dbReference type="InterPro" id="IPR019809">
    <property type="entry name" value="Histone_H4_CS"/>
</dbReference>
<evidence type="ECO:0000256" key="9">
    <source>
        <dbReference type="ARBA" id="ARBA00023125"/>
    </source>
</evidence>
<dbReference type="Proteomes" id="UP000838756">
    <property type="component" value="Unassembled WGS sequence"/>
</dbReference>
<evidence type="ECO:0000313" key="14">
    <source>
        <dbReference type="Proteomes" id="UP000838756"/>
    </source>
</evidence>
<dbReference type="CDD" id="cd22912">
    <property type="entry name" value="HFD_H4"/>
    <property type="match status" value="1"/>
</dbReference>
<feature type="compositionally biased region" description="Gly residues" evidence="12">
    <location>
        <begin position="1"/>
        <end position="14"/>
    </location>
</feature>
<protein>
    <recommendedName>
        <fullName evidence="5">Histone H4</fullName>
    </recommendedName>
</protein>
<dbReference type="EMBL" id="CAKXAJ010018318">
    <property type="protein sequence ID" value="CAH2217620.1"/>
    <property type="molecule type" value="Genomic_DNA"/>
</dbReference>
<comment type="similarity">
    <text evidence="4">Belongs to the histone H4 family.</text>
</comment>
<accession>A0A8S4QS94</accession>
<dbReference type="GO" id="GO:0000786">
    <property type="term" value="C:nucleosome"/>
    <property type="evidence" value="ECO:0007669"/>
    <property type="project" value="UniProtKB-KW"/>
</dbReference>
<dbReference type="SUPFAM" id="SSF47113">
    <property type="entry name" value="Histone-fold"/>
    <property type="match status" value="1"/>
</dbReference>
<dbReference type="AlphaFoldDB" id="A0A8S4QS94"/>
<sequence length="183" mass="20371">MTGRGKGGKGLGKGGAKRHRKVLRDNIQGITKPAIRRLARRGGVKRISGLIYEETIMGSPTVIWVFLMIENEFDRSRQPALGQSSFNEHQTRFGPSPSLQTFQAQQAVLSSPPPPIQFPQPIFQQQPYVPQFNNLLPSQNLPVQNNNGFHFSQPSNINSPINNFQQVPQLNQNIPQPIPTLAT</sequence>
<evidence type="ECO:0000256" key="5">
    <source>
        <dbReference type="ARBA" id="ARBA00020836"/>
    </source>
</evidence>
<keyword evidence="6" id="KW-0158">Chromosome</keyword>
<organism evidence="13 14">
    <name type="scientific">Pararge aegeria aegeria</name>
    <dbReference type="NCBI Taxonomy" id="348720"/>
    <lineage>
        <taxon>Eukaryota</taxon>
        <taxon>Metazoa</taxon>
        <taxon>Ecdysozoa</taxon>
        <taxon>Arthropoda</taxon>
        <taxon>Hexapoda</taxon>
        <taxon>Insecta</taxon>
        <taxon>Pterygota</taxon>
        <taxon>Neoptera</taxon>
        <taxon>Endopterygota</taxon>
        <taxon>Lepidoptera</taxon>
        <taxon>Glossata</taxon>
        <taxon>Ditrysia</taxon>
        <taxon>Papilionoidea</taxon>
        <taxon>Nymphalidae</taxon>
        <taxon>Satyrinae</taxon>
        <taxon>Satyrini</taxon>
        <taxon>Parargina</taxon>
        <taxon>Pararge</taxon>
    </lineage>
</organism>
<evidence type="ECO:0000256" key="7">
    <source>
        <dbReference type="ARBA" id="ARBA00022481"/>
    </source>
</evidence>
<evidence type="ECO:0000256" key="4">
    <source>
        <dbReference type="ARBA" id="ARBA00006564"/>
    </source>
</evidence>
<evidence type="ECO:0000313" key="13">
    <source>
        <dbReference type="EMBL" id="CAH2217620.1"/>
    </source>
</evidence>
<keyword evidence="8" id="KW-0007">Acetylation</keyword>
<keyword evidence="9" id="KW-0238">DNA-binding</keyword>
<evidence type="ECO:0000256" key="2">
    <source>
        <dbReference type="ARBA" id="ARBA00004123"/>
    </source>
</evidence>